<gene>
    <name evidence="1" type="ORF">S03H2_15271</name>
</gene>
<sequence length="43" mass="5223">GIAYENREPVNFIERWNIVLYAYAQSRFKQTQLFVGDYRCFSE</sequence>
<feature type="non-terminal residue" evidence="1">
    <location>
        <position position="1"/>
    </location>
</feature>
<reference evidence="1" key="1">
    <citation type="journal article" date="2014" name="Front. Microbiol.">
        <title>High frequency of phylogenetically diverse reductive dehalogenase-homologous genes in deep subseafloor sedimentary metagenomes.</title>
        <authorList>
            <person name="Kawai M."/>
            <person name="Futagami T."/>
            <person name="Toyoda A."/>
            <person name="Takaki Y."/>
            <person name="Nishi S."/>
            <person name="Hori S."/>
            <person name="Arai W."/>
            <person name="Tsubouchi T."/>
            <person name="Morono Y."/>
            <person name="Uchiyama I."/>
            <person name="Ito T."/>
            <person name="Fujiyama A."/>
            <person name="Inagaki F."/>
            <person name="Takami H."/>
        </authorList>
    </citation>
    <scope>NUCLEOTIDE SEQUENCE</scope>
    <source>
        <strain evidence="1">Expedition CK06-06</strain>
    </source>
</reference>
<dbReference type="EMBL" id="BARU01007756">
    <property type="protein sequence ID" value="GAH47173.1"/>
    <property type="molecule type" value="Genomic_DNA"/>
</dbReference>
<dbReference type="AlphaFoldDB" id="X1HPF4"/>
<comment type="caution">
    <text evidence="1">The sequence shown here is derived from an EMBL/GenBank/DDBJ whole genome shotgun (WGS) entry which is preliminary data.</text>
</comment>
<accession>X1HPF4</accession>
<protein>
    <submittedName>
        <fullName evidence="1">Uncharacterized protein</fullName>
    </submittedName>
</protein>
<evidence type="ECO:0000313" key="1">
    <source>
        <dbReference type="EMBL" id="GAH47173.1"/>
    </source>
</evidence>
<organism evidence="1">
    <name type="scientific">marine sediment metagenome</name>
    <dbReference type="NCBI Taxonomy" id="412755"/>
    <lineage>
        <taxon>unclassified sequences</taxon>
        <taxon>metagenomes</taxon>
        <taxon>ecological metagenomes</taxon>
    </lineage>
</organism>
<proteinExistence type="predicted"/>
<name>X1HPF4_9ZZZZ</name>